<dbReference type="EMBL" id="MGBG01000024">
    <property type="protein sequence ID" value="OGK61983.1"/>
    <property type="molecule type" value="Genomic_DNA"/>
</dbReference>
<protein>
    <recommendedName>
        <fullName evidence="1">ParB/Spo0J HTH domain-containing protein</fullName>
    </recommendedName>
</protein>
<name>A0A1F7K282_9BACT</name>
<dbReference type="GO" id="GO:0005694">
    <property type="term" value="C:chromosome"/>
    <property type="evidence" value="ECO:0007669"/>
    <property type="project" value="TreeGrafter"/>
</dbReference>
<comment type="caution">
    <text evidence="2">The sequence shown here is derived from an EMBL/GenBank/DDBJ whole genome shotgun (WGS) entry which is preliminary data.</text>
</comment>
<dbReference type="Pfam" id="PF17762">
    <property type="entry name" value="HTH_ParB"/>
    <property type="match status" value="1"/>
</dbReference>
<sequence>MSNQQSELTLSLELIKDKRTNPLKRAYLITKLTTDNLNKKELAYLINKSPSYISNYLRLTQLPEVIKDALLSGIISEGHARALTFLSDRKEIIHLFEDIIRHNYSVRDTEKKVDKVREHKRHYGKVAEDLKTRVSQLQDKWTLPVRISRQRQQISLKIDFPLGVVGLRKLRHFFEKLLD</sequence>
<dbReference type="GO" id="GO:0007059">
    <property type="term" value="P:chromosome segregation"/>
    <property type="evidence" value="ECO:0007669"/>
    <property type="project" value="TreeGrafter"/>
</dbReference>
<dbReference type="AlphaFoldDB" id="A0A1F7K282"/>
<evidence type="ECO:0000313" key="3">
    <source>
        <dbReference type="Proteomes" id="UP000178450"/>
    </source>
</evidence>
<evidence type="ECO:0000313" key="2">
    <source>
        <dbReference type="EMBL" id="OGK61983.1"/>
    </source>
</evidence>
<gene>
    <name evidence="2" type="ORF">A2209_00620</name>
</gene>
<dbReference type="GO" id="GO:0045881">
    <property type="term" value="P:positive regulation of sporulation resulting in formation of a cellular spore"/>
    <property type="evidence" value="ECO:0007669"/>
    <property type="project" value="TreeGrafter"/>
</dbReference>
<dbReference type="PANTHER" id="PTHR33375:SF1">
    <property type="entry name" value="CHROMOSOME-PARTITIONING PROTEIN PARB-RELATED"/>
    <property type="match status" value="1"/>
</dbReference>
<accession>A0A1F7K282</accession>
<feature type="domain" description="ParB/Spo0J HTH" evidence="1">
    <location>
        <begin position="21"/>
        <end position="117"/>
    </location>
</feature>
<dbReference type="InterPro" id="IPR050336">
    <property type="entry name" value="Chromosome_partition/occlusion"/>
</dbReference>
<reference evidence="2 3" key="1">
    <citation type="journal article" date="2016" name="Nat. Commun.">
        <title>Thousands of microbial genomes shed light on interconnected biogeochemical processes in an aquifer system.</title>
        <authorList>
            <person name="Anantharaman K."/>
            <person name="Brown C.T."/>
            <person name="Hug L.A."/>
            <person name="Sharon I."/>
            <person name="Castelle C.J."/>
            <person name="Probst A.J."/>
            <person name="Thomas B.C."/>
            <person name="Singh A."/>
            <person name="Wilkins M.J."/>
            <person name="Karaoz U."/>
            <person name="Brodie E.L."/>
            <person name="Williams K.H."/>
            <person name="Hubbard S.S."/>
            <person name="Banfield J.F."/>
        </authorList>
    </citation>
    <scope>NUCLEOTIDE SEQUENCE [LARGE SCALE GENOMIC DNA]</scope>
</reference>
<dbReference type="Proteomes" id="UP000178450">
    <property type="component" value="Unassembled WGS sequence"/>
</dbReference>
<evidence type="ECO:0000259" key="1">
    <source>
        <dbReference type="Pfam" id="PF17762"/>
    </source>
</evidence>
<dbReference type="Gene3D" id="1.10.10.2830">
    <property type="match status" value="1"/>
</dbReference>
<organism evidence="2 3">
    <name type="scientific">Candidatus Roizmanbacteria bacterium RIFOXYA1_FULL_41_12</name>
    <dbReference type="NCBI Taxonomy" id="1802082"/>
    <lineage>
        <taxon>Bacteria</taxon>
        <taxon>Candidatus Roizmaniibacteriota</taxon>
    </lineage>
</organism>
<dbReference type="InterPro" id="IPR041468">
    <property type="entry name" value="HTH_ParB/Spo0J"/>
</dbReference>
<dbReference type="SUPFAM" id="SSF109709">
    <property type="entry name" value="KorB DNA-binding domain-like"/>
    <property type="match status" value="1"/>
</dbReference>
<dbReference type="PANTHER" id="PTHR33375">
    <property type="entry name" value="CHROMOSOME-PARTITIONING PROTEIN PARB-RELATED"/>
    <property type="match status" value="1"/>
</dbReference>
<proteinExistence type="predicted"/>